<evidence type="ECO:0000313" key="2">
    <source>
        <dbReference type="Proteomes" id="UP000287033"/>
    </source>
</evidence>
<dbReference type="AlphaFoldDB" id="A0A401T2N2"/>
<dbReference type="EMBL" id="BEZZ01000904">
    <property type="protein sequence ID" value="GCC36890.1"/>
    <property type="molecule type" value="Genomic_DNA"/>
</dbReference>
<name>A0A401T2N2_CHIPU</name>
<gene>
    <name evidence="1" type="ORF">chiPu_0015390</name>
</gene>
<evidence type="ECO:0000313" key="1">
    <source>
        <dbReference type="EMBL" id="GCC36890.1"/>
    </source>
</evidence>
<proteinExistence type="predicted"/>
<comment type="caution">
    <text evidence="1">The sequence shown here is derived from an EMBL/GenBank/DDBJ whole genome shotgun (WGS) entry which is preliminary data.</text>
</comment>
<reference evidence="1 2" key="1">
    <citation type="journal article" date="2018" name="Nat. Ecol. Evol.">
        <title>Shark genomes provide insights into elasmobranch evolution and the origin of vertebrates.</title>
        <authorList>
            <person name="Hara Y"/>
            <person name="Yamaguchi K"/>
            <person name="Onimaru K"/>
            <person name="Kadota M"/>
            <person name="Koyanagi M"/>
            <person name="Keeley SD"/>
            <person name="Tatsumi K"/>
            <person name="Tanaka K"/>
            <person name="Motone F"/>
            <person name="Kageyama Y"/>
            <person name="Nozu R"/>
            <person name="Adachi N"/>
            <person name="Nishimura O"/>
            <person name="Nakagawa R"/>
            <person name="Tanegashima C"/>
            <person name="Kiyatake I"/>
            <person name="Matsumoto R"/>
            <person name="Murakumo K"/>
            <person name="Nishida K"/>
            <person name="Terakita A"/>
            <person name="Kuratani S"/>
            <person name="Sato K"/>
            <person name="Hyodo S Kuraku.S."/>
        </authorList>
    </citation>
    <scope>NUCLEOTIDE SEQUENCE [LARGE SCALE GENOMIC DNA]</scope>
</reference>
<sequence>MLRLESEQECKCERLPAAVTGWSRRDVKVILLGIHCCRLEFKCEMEEISCLTVLQAFQLWASGDTRT</sequence>
<accession>A0A401T2N2</accession>
<keyword evidence="2" id="KW-1185">Reference proteome</keyword>
<protein>
    <submittedName>
        <fullName evidence="1">Uncharacterized protein</fullName>
    </submittedName>
</protein>
<organism evidence="1 2">
    <name type="scientific">Chiloscyllium punctatum</name>
    <name type="common">Brownbanded bambooshark</name>
    <name type="synonym">Hemiscyllium punctatum</name>
    <dbReference type="NCBI Taxonomy" id="137246"/>
    <lineage>
        <taxon>Eukaryota</taxon>
        <taxon>Metazoa</taxon>
        <taxon>Chordata</taxon>
        <taxon>Craniata</taxon>
        <taxon>Vertebrata</taxon>
        <taxon>Chondrichthyes</taxon>
        <taxon>Elasmobranchii</taxon>
        <taxon>Galeomorphii</taxon>
        <taxon>Galeoidea</taxon>
        <taxon>Orectolobiformes</taxon>
        <taxon>Hemiscylliidae</taxon>
        <taxon>Chiloscyllium</taxon>
    </lineage>
</organism>
<dbReference type="Proteomes" id="UP000287033">
    <property type="component" value="Unassembled WGS sequence"/>
</dbReference>